<dbReference type="GeneTree" id="ENSGT00940000158594"/>
<keyword evidence="7" id="KW-0851">Voltage-gated channel</keyword>
<evidence type="ECO:0000256" key="1">
    <source>
        <dbReference type="ARBA" id="ARBA00004141"/>
    </source>
</evidence>
<evidence type="ECO:0000256" key="13">
    <source>
        <dbReference type="SAM" id="Phobius"/>
    </source>
</evidence>
<evidence type="ECO:0000256" key="12">
    <source>
        <dbReference type="SAM" id="MobiDB-lite"/>
    </source>
</evidence>
<dbReference type="GO" id="GO:0008331">
    <property type="term" value="F:high voltage-gated calcium channel activity"/>
    <property type="evidence" value="ECO:0007669"/>
    <property type="project" value="TreeGrafter"/>
</dbReference>
<feature type="compositionally biased region" description="Low complexity" evidence="12">
    <location>
        <begin position="12"/>
        <end position="25"/>
    </location>
</feature>
<evidence type="ECO:0000256" key="8">
    <source>
        <dbReference type="ARBA" id="ARBA00022989"/>
    </source>
</evidence>
<dbReference type="GO" id="GO:0098703">
    <property type="term" value="P:calcium ion import across plasma membrane"/>
    <property type="evidence" value="ECO:0007669"/>
    <property type="project" value="TreeGrafter"/>
</dbReference>
<dbReference type="Gene3D" id="1.20.120.350">
    <property type="entry name" value="Voltage-gated potassium channels. Chain C"/>
    <property type="match status" value="1"/>
</dbReference>
<accession>A0A3B4ZC05</accession>
<keyword evidence="8 13" id="KW-1133">Transmembrane helix</keyword>
<feature type="transmembrane region" description="Helical" evidence="13">
    <location>
        <begin position="179"/>
        <end position="199"/>
    </location>
</feature>
<dbReference type="FunFam" id="1.20.120.350:FF:000012">
    <property type="entry name" value="Voltage-dependent T-type calcium channel subunit alpha"/>
    <property type="match status" value="1"/>
</dbReference>
<evidence type="ECO:0000256" key="5">
    <source>
        <dbReference type="ARBA" id="ARBA00022692"/>
    </source>
</evidence>
<feature type="transmembrane region" description="Helical" evidence="13">
    <location>
        <begin position="416"/>
        <end position="433"/>
    </location>
</feature>
<feature type="transmembrane region" description="Helical" evidence="13">
    <location>
        <begin position="267"/>
        <end position="290"/>
    </location>
</feature>
<feature type="region of interest" description="Disordered" evidence="12">
    <location>
        <begin position="1"/>
        <end position="107"/>
    </location>
</feature>
<evidence type="ECO:0000313" key="15">
    <source>
        <dbReference type="Ensembl" id="ENSSPAP00000006333.1"/>
    </source>
</evidence>
<dbReference type="InterPro" id="IPR005821">
    <property type="entry name" value="Ion_trans_dom"/>
</dbReference>
<dbReference type="AlphaFoldDB" id="A0A3B4ZC05"/>
<keyword evidence="9" id="KW-0406">Ion transport</keyword>
<feature type="domain" description="Ion transport" evidence="14">
    <location>
        <begin position="138"/>
        <end position="429"/>
    </location>
</feature>
<feature type="compositionally biased region" description="Acidic residues" evidence="12">
    <location>
        <begin position="80"/>
        <end position="104"/>
    </location>
</feature>
<evidence type="ECO:0000256" key="10">
    <source>
        <dbReference type="ARBA" id="ARBA00023136"/>
    </source>
</evidence>
<keyword evidence="3" id="KW-0109">Calcium transport</keyword>
<organism evidence="15">
    <name type="scientific">Stegastes partitus</name>
    <name type="common">bicolor damselfish</name>
    <dbReference type="NCBI Taxonomy" id="144197"/>
    <lineage>
        <taxon>Eukaryota</taxon>
        <taxon>Metazoa</taxon>
        <taxon>Chordata</taxon>
        <taxon>Craniata</taxon>
        <taxon>Vertebrata</taxon>
        <taxon>Euteleostomi</taxon>
        <taxon>Actinopterygii</taxon>
        <taxon>Neopterygii</taxon>
        <taxon>Teleostei</taxon>
        <taxon>Neoteleostei</taxon>
        <taxon>Acanthomorphata</taxon>
        <taxon>Ovalentaria</taxon>
        <taxon>Pomacentridae</taxon>
        <taxon>Stegastes</taxon>
    </lineage>
</organism>
<protein>
    <recommendedName>
        <fullName evidence="14">Ion transport domain-containing protein</fullName>
    </recommendedName>
</protein>
<evidence type="ECO:0000256" key="9">
    <source>
        <dbReference type="ARBA" id="ARBA00023065"/>
    </source>
</evidence>
<dbReference type="GO" id="GO:0005891">
    <property type="term" value="C:voltage-gated calcium channel complex"/>
    <property type="evidence" value="ECO:0007669"/>
    <property type="project" value="TreeGrafter"/>
</dbReference>
<dbReference type="InterPro" id="IPR050599">
    <property type="entry name" value="VDCC_alpha-1_subunit"/>
</dbReference>
<evidence type="ECO:0000256" key="6">
    <source>
        <dbReference type="ARBA" id="ARBA00022837"/>
    </source>
</evidence>
<proteinExistence type="predicted"/>
<dbReference type="PANTHER" id="PTHR45628">
    <property type="entry name" value="VOLTAGE-DEPENDENT CALCIUM CHANNEL TYPE A SUBUNIT ALPHA-1"/>
    <property type="match status" value="1"/>
</dbReference>
<evidence type="ECO:0000256" key="3">
    <source>
        <dbReference type="ARBA" id="ARBA00022568"/>
    </source>
</evidence>
<dbReference type="Ensembl" id="ENSSPAT00000006462.1">
    <property type="protein sequence ID" value="ENSSPAP00000006333.1"/>
    <property type="gene ID" value="ENSSPAG00000004850.1"/>
</dbReference>
<keyword evidence="5 13" id="KW-0812">Transmembrane</keyword>
<comment type="subcellular location">
    <subcellularLocation>
        <location evidence="1">Membrane</location>
        <topology evidence="1">Multi-pass membrane protein</topology>
    </subcellularLocation>
</comment>
<keyword evidence="11" id="KW-0407">Ion channel</keyword>
<dbReference type="Pfam" id="PF00520">
    <property type="entry name" value="Ion_trans"/>
    <property type="match status" value="1"/>
</dbReference>
<keyword evidence="6" id="KW-0106">Calcium</keyword>
<dbReference type="Gene3D" id="1.10.287.70">
    <property type="match status" value="1"/>
</dbReference>
<feature type="transmembrane region" description="Helical" evidence="13">
    <location>
        <begin position="388"/>
        <end position="410"/>
    </location>
</feature>
<name>A0A3B4ZC05_9TELE</name>
<dbReference type="STRING" id="144197.ENSSPAP00000006333"/>
<keyword evidence="4" id="KW-0107">Calcium channel</keyword>
<evidence type="ECO:0000259" key="14">
    <source>
        <dbReference type="Pfam" id="PF00520"/>
    </source>
</evidence>
<sequence>MTSDEEEGPGVATSAATAPSAATISGVTAATVGGDGDDPVTASSPCRPSPHHRPCPEEEEVKEKEIEVEGIIQEERIEKEEEEEGELVECDGDDEDEDDEEDASSDGSVLVVPYPELVPVVFFCLKQTTCPRSFCFSTWFERVSMMVILLNCVTLGMYQPCENIDCSSDRCQILKAFDAFIYIFFALEMVIKMVALGIFGRRCYLGDTWNRLDFFIVMAGMVEYSLDLQNVNFTAIRTVRVLRPLKAINRVPSMRILVNLLLDTLPMLGNVLLLCFFVFFIFGIIGVQLWAGLLRNRFTVCSVLPRPYYMADEDDERPFICSLPVDNGIMSCTDVPARREGGRTCCLDKDDAFVSVAGLCVNWNQYYTRCHTGHSNPHKGAINFDNIAYAWIVIFQVITLEGWVEIMYYVMDAHSFYNFIYFILLIIVSHNTVQNAQAALGC</sequence>
<dbReference type="PANTHER" id="PTHR45628:SF39">
    <property type="entry name" value="VOLTAGE-DEPENDENT T-TYPE CALCIUM CHANNEL SUBUNIT ALPHA-1I"/>
    <property type="match status" value="1"/>
</dbReference>
<keyword evidence="2" id="KW-0813">Transport</keyword>
<evidence type="ECO:0000256" key="7">
    <source>
        <dbReference type="ARBA" id="ARBA00022882"/>
    </source>
</evidence>
<feature type="compositionally biased region" description="Basic and acidic residues" evidence="12">
    <location>
        <begin position="61"/>
        <end position="79"/>
    </location>
</feature>
<dbReference type="InterPro" id="IPR027359">
    <property type="entry name" value="Volt_channel_dom_sf"/>
</dbReference>
<evidence type="ECO:0000256" key="2">
    <source>
        <dbReference type="ARBA" id="ARBA00022448"/>
    </source>
</evidence>
<evidence type="ECO:0000256" key="4">
    <source>
        <dbReference type="ARBA" id="ARBA00022673"/>
    </source>
</evidence>
<keyword evidence="10 13" id="KW-0472">Membrane</keyword>
<dbReference type="SUPFAM" id="SSF81324">
    <property type="entry name" value="Voltage-gated potassium channels"/>
    <property type="match status" value="1"/>
</dbReference>
<reference evidence="15" key="1">
    <citation type="submission" date="2023-09" db="UniProtKB">
        <authorList>
            <consortium name="Ensembl"/>
        </authorList>
    </citation>
    <scope>IDENTIFICATION</scope>
</reference>
<evidence type="ECO:0000256" key="11">
    <source>
        <dbReference type="ARBA" id="ARBA00023303"/>
    </source>
</evidence>